<proteinExistence type="predicted"/>
<feature type="compositionally biased region" description="Polar residues" evidence="2">
    <location>
        <begin position="134"/>
        <end position="148"/>
    </location>
</feature>
<gene>
    <name evidence="4" type="primary">KAFR0E00170</name>
    <name evidence="4" type="ORF">KAFR_0E00170</name>
</gene>
<feature type="region of interest" description="Disordered" evidence="2">
    <location>
        <begin position="1"/>
        <end position="40"/>
    </location>
</feature>
<dbReference type="KEGG" id="kaf:KAFR_0E00170"/>
<dbReference type="GO" id="GO:0005634">
    <property type="term" value="C:nucleus"/>
    <property type="evidence" value="ECO:0007669"/>
    <property type="project" value="EnsemblFungi"/>
</dbReference>
<feature type="domain" description="Chromatin target of PRMT1 protein C-terminal" evidence="3">
    <location>
        <begin position="121"/>
        <end position="174"/>
    </location>
</feature>
<feature type="compositionally biased region" description="Basic residues" evidence="2">
    <location>
        <begin position="1"/>
        <end position="13"/>
    </location>
</feature>
<protein>
    <recommendedName>
        <fullName evidence="3">Chromatin target of PRMT1 protein C-terminal domain-containing protein</fullName>
    </recommendedName>
</protein>
<feature type="region of interest" description="Disordered" evidence="2">
    <location>
        <begin position="122"/>
        <end position="176"/>
    </location>
</feature>
<dbReference type="GO" id="GO:0016973">
    <property type="term" value="P:poly(A)+ mRNA export from nucleus"/>
    <property type="evidence" value="ECO:0007669"/>
    <property type="project" value="EnsemblFungi"/>
</dbReference>
<sequence length="176" mass="20560">METQGSRHHVTSYRRRDLRNSLESRLGMERDRRNVPTEPPKKRVKIKDIPLSVSDFTIEDLIKASNDDTDPVYIKFYDNKESRTCIFELTDKGKMESFVQHYNNHQLDDALLQVEIFEQHRKPNRPKSHGSYGSHYNRSQHGRPSNSGRRGVANKTKEKPKSIEDLDAELDAYMKS</sequence>
<dbReference type="Pfam" id="PF13865">
    <property type="entry name" value="FoP_duplication"/>
    <property type="match status" value="1"/>
</dbReference>
<dbReference type="STRING" id="1071382.H2AUX1"/>
<dbReference type="SUPFAM" id="SSF54928">
    <property type="entry name" value="RNA-binding domain, RBD"/>
    <property type="match status" value="1"/>
</dbReference>
<dbReference type="HOGENOM" id="CLU_111217_0_0_1"/>
<evidence type="ECO:0000313" key="5">
    <source>
        <dbReference type="Proteomes" id="UP000005220"/>
    </source>
</evidence>
<feature type="compositionally biased region" description="Basic and acidic residues" evidence="2">
    <location>
        <begin position="155"/>
        <end position="164"/>
    </location>
</feature>
<reference evidence="4 5" key="1">
    <citation type="journal article" date="2011" name="Proc. Natl. Acad. Sci. U.S.A.">
        <title>Evolutionary erosion of yeast sex chromosomes by mating-type switching accidents.</title>
        <authorList>
            <person name="Gordon J.L."/>
            <person name="Armisen D."/>
            <person name="Proux-Wera E."/>
            <person name="Oheigeartaigh S.S."/>
            <person name="Byrne K.P."/>
            <person name="Wolfe K.H."/>
        </authorList>
    </citation>
    <scope>NUCLEOTIDE SEQUENCE [LARGE SCALE GENOMIC DNA]</scope>
    <source>
        <strain evidence="5">ATCC 22294 / BCRC 22015 / CBS 2517 / CECT 1963 / NBRC 1671 / NRRL Y-8276</strain>
    </source>
</reference>
<dbReference type="EMBL" id="HE650825">
    <property type="protein sequence ID" value="CCF58171.1"/>
    <property type="molecule type" value="Genomic_DNA"/>
</dbReference>
<dbReference type="Gene3D" id="3.30.70.330">
    <property type="match status" value="1"/>
</dbReference>
<organism evidence="4 5">
    <name type="scientific">Kazachstania africana (strain ATCC 22294 / BCRC 22015 / CBS 2517 / CECT 1963 / NBRC 1671 / NRRL Y-8276)</name>
    <name type="common">Yeast</name>
    <name type="synonym">Kluyveromyces africanus</name>
    <dbReference type="NCBI Taxonomy" id="1071382"/>
    <lineage>
        <taxon>Eukaryota</taxon>
        <taxon>Fungi</taxon>
        <taxon>Dikarya</taxon>
        <taxon>Ascomycota</taxon>
        <taxon>Saccharomycotina</taxon>
        <taxon>Saccharomycetes</taxon>
        <taxon>Saccharomycetales</taxon>
        <taxon>Saccharomycetaceae</taxon>
        <taxon>Kazachstania</taxon>
    </lineage>
</organism>
<name>H2AUX1_KAZAF</name>
<dbReference type="InterPro" id="IPR025715">
    <property type="entry name" value="FoP_C"/>
</dbReference>
<keyword evidence="1" id="KW-0694">RNA-binding</keyword>
<evidence type="ECO:0000256" key="1">
    <source>
        <dbReference type="ARBA" id="ARBA00022884"/>
    </source>
</evidence>
<evidence type="ECO:0000259" key="3">
    <source>
        <dbReference type="Pfam" id="PF13865"/>
    </source>
</evidence>
<dbReference type="AlphaFoldDB" id="H2AUX1"/>
<dbReference type="GeneID" id="13882706"/>
<dbReference type="InParanoid" id="H2AUX1"/>
<evidence type="ECO:0000256" key="2">
    <source>
        <dbReference type="SAM" id="MobiDB-lite"/>
    </source>
</evidence>
<evidence type="ECO:0000313" key="4">
    <source>
        <dbReference type="EMBL" id="CCF58171.1"/>
    </source>
</evidence>
<dbReference type="Proteomes" id="UP000005220">
    <property type="component" value="Chromosome 5"/>
</dbReference>
<feature type="compositionally biased region" description="Basic and acidic residues" evidence="2">
    <location>
        <begin position="14"/>
        <end position="40"/>
    </location>
</feature>
<dbReference type="eggNOG" id="ENOG502S444">
    <property type="taxonomic scope" value="Eukaryota"/>
</dbReference>
<dbReference type="InterPro" id="IPR035979">
    <property type="entry name" value="RBD_domain_sf"/>
</dbReference>
<dbReference type="InterPro" id="IPR012677">
    <property type="entry name" value="Nucleotide-bd_a/b_plait_sf"/>
</dbReference>
<dbReference type="OrthoDB" id="1099063at2759"/>
<keyword evidence="5" id="KW-1185">Reference proteome</keyword>
<accession>H2AUX1</accession>
<dbReference type="RefSeq" id="XP_003957306.1">
    <property type="nucleotide sequence ID" value="XM_003957257.1"/>
</dbReference>
<dbReference type="FunCoup" id="H2AUX1">
    <property type="interactions" value="211"/>
</dbReference>
<dbReference type="GO" id="GO:0003723">
    <property type="term" value="F:RNA binding"/>
    <property type="evidence" value="ECO:0007669"/>
    <property type="project" value="UniProtKB-KW"/>
</dbReference>